<dbReference type="EMBL" id="BMAT01001628">
    <property type="protein sequence ID" value="GFR89461.1"/>
    <property type="molecule type" value="Genomic_DNA"/>
</dbReference>
<dbReference type="Proteomes" id="UP000762676">
    <property type="component" value="Unassembled WGS sequence"/>
</dbReference>
<evidence type="ECO:0000313" key="2">
    <source>
        <dbReference type="Proteomes" id="UP000762676"/>
    </source>
</evidence>
<name>A0AAV4GWG8_9GAST</name>
<dbReference type="PANTHER" id="PTHR33206:SF1">
    <property type="entry name" value="DNA-DIRECTED DNA POLYMERASE"/>
    <property type="match status" value="1"/>
</dbReference>
<accession>A0AAV4GWG8</accession>
<dbReference type="PANTHER" id="PTHR33206">
    <property type="entry name" value="PROTEIN CBG10425"/>
    <property type="match status" value="1"/>
</dbReference>
<dbReference type="SUPFAM" id="SSF56672">
    <property type="entry name" value="DNA/RNA polymerases"/>
    <property type="match status" value="1"/>
</dbReference>
<proteinExistence type="predicted"/>
<dbReference type="AlphaFoldDB" id="A0AAV4GWG8"/>
<feature type="non-terminal residue" evidence="1">
    <location>
        <position position="187"/>
    </location>
</feature>
<protein>
    <recommendedName>
        <fullName evidence="3">DNA-directed DNA polymerase</fullName>
    </recommendedName>
</protein>
<gene>
    <name evidence="1" type="ORF">ElyMa_000794400</name>
</gene>
<organism evidence="1 2">
    <name type="scientific">Elysia marginata</name>
    <dbReference type="NCBI Taxonomy" id="1093978"/>
    <lineage>
        <taxon>Eukaryota</taxon>
        <taxon>Metazoa</taxon>
        <taxon>Spiralia</taxon>
        <taxon>Lophotrochozoa</taxon>
        <taxon>Mollusca</taxon>
        <taxon>Gastropoda</taxon>
        <taxon>Heterobranchia</taxon>
        <taxon>Euthyneura</taxon>
        <taxon>Panpulmonata</taxon>
        <taxon>Sacoglossa</taxon>
        <taxon>Placobranchoidea</taxon>
        <taxon>Plakobranchidae</taxon>
        <taxon>Elysia</taxon>
    </lineage>
</organism>
<dbReference type="InterPro" id="IPR043502">
    <property type="entry name" value="DNA/RNA_pol_sf"/>
</dbReference>
<reference evidence="1 2" key="1">
    <citation type="journal article" date="2021" name="Elife">
        <title>Chloroplast acquisition without the gene transfer in kleptoplastic sea slugs, Plakobranchus ocellatus.</title>
        <authorList>
            <person name="Maeda T."/>
            <person name="Takahashi S."/>
            <person name="Yoshida T."/>
            <person name="Shimamura S."/>
            <person name="Takaki Y."/>
            <person name="Nagai Y."/>
            <person name="Toyoda A."/>
            <person name="Suzuki Y."/>
            <person name="Arimoto A."/>
            <person name="Ishii H."/>
            <person name="Satoh N."/>
            <person name="Nishiyama T."/>
            <person name="Hasebe M."/>
            <person name="Maruyama T."/>
            <person name="Minagawa J."/>
            <person name="Obokata J."/>
            <person name="Shigenobu S."/>
        </authorList>
    </citation>
    <scope>NUCLEOTIDE SEQUENCE [LARGE SCALE GENOMIC DNA]</scope>
</reference>
<sequence>MNHGLTVENIKLVVEYQAESCFKYFGERVSNARRIGDSDPSKTVLAETYKLLGNSAYGKTLTNIMKHRNIKYVRAEDVSKLVNDPRFNSMVELEDGMVEVNMNKQVAFWDLPLQIGFLVYQYTKLRMLEFHYDFLYKYVDRKDYQLLEMDTDSLYLAPSKETLEDVVRPNMRQQFADEWDDWFPAEA</sequence>
<keyword evidence="2" id="KW-1185">Reference proteome</keyword>
<evidence type="ECO:0008006" key="3">
    <source>
        <dbReference type="Google" id="ProtNLM"/>
    </source>
</evidence>
<evidence type="ECO:0000313" key="1">
    <source>
        <dbReference type="EMBL" id="GFR89461.1"/>
    </source>
</evidence>
<comment type="caution">
    <text evidence="1">The sequence shown here is derived from an EMBL/GenBank/DDBJ whole genome shotgun (WGS) entry which is preliminary data.</text>
</comment>